<dbReference type="GO" id="GO:0005886">
    <property type="term" value="C:plasma membrane"/>
    <property type="evidence" value="ECO:0007669"/>
    <property type="project" value="TreeGrafter"/>
</dbReference>
<proteinExistence type="predicted"/>
<dbReference type="Pfam" id="PF15235">
    <property type="entry name" value="GRIN_C"/>
    <property type="match status" value="1"/>
</dbReference>
<accession>A0A1S3HIF4</accession>
<evidence type="ECO:0000313" key="3">
    <source>
        <dbReference type="Proteomes" id="UP000085678"/>
    </source>
</evidence>
<gene>
    <name evidence="4 5 6 7 8 9 10" type="primary">LOC106155568</name>
</gene>
<dbReference type="RefSeq" id="XP_013385908.1">
    <property type="nucleotide sequence ID" value="XM_013530454.1"/>
</dbReference>
<dbReference type="RefSeq" id="XP_013385910.1">
    <property type="nucleotide sequence ID" value="XM_013530456.1"/>
</dbReference>
<dbReference type="RefSeq" id="XP_013385909.1">
    <property type="nucleotide sequence ID" value="XM_013530455.1"/>
</dbReference>
<dbReference type="RefSeq" id="XP_013385906.1">
    <property type="nucleotide sequence ID" value="XM_013530452.1"/>
</dbReference>
<evidence type="ECO:0000259" key="2">
    <source>
        <dbReference type="Pfam" id="PF15235"/>
    </source>
</evidence>
<dbReference type="Proteomes" id="UP000085678">
    <property type="component" value="Unplaced"/>
</dbReference>
<reference evidence="4 5" key="1">
    <citation type="submission" date="2025-04" db="UniProtKB">
        <authorList>
            <consortium name="RefSeq"/>
        </authorList>
    </citation>
    <scope>IDENTIFICATION</scope>
    <source>
        <tissue evidence="4 5">Gonads</tissue>
    </source>
</reference>
<dbReference type="GO" id="GO:0031175">
    <property type="term" value="P:neuron projection development"/>
    <property type="evidence" value="ECO:0007669"/>
    <property type="project" value="TreeGrafter"/>
</dbReference>
<name>A0A1S3HIF4_LINAN</name>
<evidence type="ECO:0000313" key="5">
    <source>
        <dbReference type="RefSeq" id="XP_013385905.1"/>
    </source>
</evidence>
<dbReference type="InterPro" id="IPR032745">
    <property type="entry name" value="GRIN_C"/>
</dbReference>
<dbReference type="GeneID" id="106155568"/>
<sequence>MYSDSARRKRLLYHYARRHTSPAVGLEEEEEIILREKCLNVHKQPLIQDSGLSSSIDTDTDTNSELAEIDEDSDVGCLLQNKEAERASRRRRFSEERSRTVPAEIITLREAIAKKLEKERDRTQSAPSFLLSKVKERIERHILHSSDGPTSAAIFEDRRQRMLSACLDERSAQKTDEDQEGYDLVSREFTSTKGGKGISIRGHNCRQHYSFSAVPNLKQKDIESGVVCSNEDLRAILQVYRKPSLQYKRTQSLDERRESLFKQLSTHSAPCKIEGDSQGCSAGCSNATSTEDIMGHTDQIELLLENKLANCCSLGKIEHRRMQTDGGEFQESGLHTGDTEKQNEQKLAKVRDVTYDDDGLTWDIYGADFDVQILGDAIQRHLHVMSDKELQFEHDKSEESQNNGKRIRLRNLWQLLLCRRQRTRVT</sequence>
<dbReference type="RefSeq" id="XP_013385907.1">
    <property type="nucleotide sequence ID" value="XM_013530453.1"/>
</dbReference>
<dbReference type="PANTHER" id="PTHR15718">
    <property type="entry name" value="G PROTEIN-REGULATED INDUCER OF NEURITE OUTGROWTH C-TERMINAL DOMAIN-CONTAINING PROTEIN"/>
    <property type="match status" value="1"/>
</dbReference>
<evidence type="ECO:0000256" key="1">
    <source>
        <dbReference type="ARBA" id="ARBA00002358"/>
    </source>
</evidence>
<dbReference type="RefSeq" id="XP_013385904.1">
    <property type="nucleotide sequence ID" value="XM_013530450.1"/>
</dbReference>
<dbReference type="OMA" id="TEDIMGH"/>
<evidence type="ECO:0000313" key="10">
    <source>
        <dbReference type="RefSeq" id="XP_013385910.1"/>
    </source>
</evidence>
<evidence type="ECO:0000313" key="7">
    <source>
        <dbReference type="RefSeq" id="XP_013385907.1"/>
    </source>
</evidence>
<evidence type="ECO:0000313" key="4">
    <source>
        <dbReference type="RefSeq" id="XP_013385904.1"/>
    </source>
</evidence>
<dbReference type="STRING" id="7574.A0A1S3HIF4"/>
<protein>
    <submittedName>
        <fullName evidence="4 5">Uncharacterized protein LOC106155568</fullName>
    </submittedName>
</protein>
<dbReference type="OrthoDB" id="10049175at2759"/>
<evidence type="ECO:0000313" key="8">
    <source>
        <dbReference type="RefSeq" id="XP_013385908.1"/>
    </source>
</evidence>
<keyword evidence="3" id="KW-1185">Reference proteome</keyword>
<comment type="function">
    <text evidence="1">May be involved in neurite outgrowth.</text>
</comment>
<dbReference type="RefSeq" id="XP_013385905.1">
    <property type="nucleotide sequence ID" value="XM_013530451.1"/>
</dbReference>
<evidence type="ECO:0000313" key="9">
    <source>
        <dbReference type="RefSeq" id="XP_013385909.1"/>
    </source>
</evidence>
<dbReference type="InterPro" id="IPR026646">
    <property type="entry name" value="GPRIN2-like/GPRIN3"/>
</dbReference>
<dbReference type="KEGG" id="lak:106155568"/>
<dbReference type="AlphaFoldDB" id="A0A1S3HIF4"/>
<feature type="domain" description="G protein-regulated inducer of neurite outgrowth C-terminal" evidence="2">
    <location>
        <begin position="335"/>
        <end position="389"/>
    </location>
</feature>
<dbReference type="PANTHER" id="PTHR15718:SF3">
    <property type="entry name" value="G PROTEIN-REGULATED INDUCER OF NEURITE OUTGROWTH C-TERMINAL DOMAIN-CONTAINING PROTEIN"/>
    <property type="match status" value="1"/>
</dbReference>
<organism evidence="3 10">
    <name type="scientific">Lingula anatina</name>
    <name type="common">Brachiopod</name>
    <name type="synonym">Lingula unguis</name>
    <dbReference type="NCBI Taxonomy" id="7574"/>
    <lineage>
        <taxon>Eukaryota</taxon>
        <taxon>Metazoa</taxon>
        <taxon>Spiralia</taxon>
        <taxon>Lophotrochozoa</taxon>
        <taxon>Brachiopoda</taxon>
        <taxon>Linguliformea</taxon>
        <taxon>Lingulata</taxon>
        <taxon>Lingulida</taxon>
        <taxon>Linguloidea</taxon>
        <taxon>Lingulidae</taxon>
        <taxon>Lingula</taxon>
    </lineage>
</organism>
<evidence type="ECO:0000313" key="6">
    <source>
        <dbReference type="RefSeq" id="XP_013385906.1"/>
    </source>
</evidence>